<evidence type="ECO:0000313" key="1">
    <source>
        <dbReference type="EMBL" id="XAO73151.1"/>
    </source>
</evidence>
<reference evidence="1 2" key="1">
    <citation type="submission" date="2024-04" db="EMBL/GenBank/DDBJ databases">
        <title>Genome sequencing and assembly of rice foliar adapted Chryseobacterium endophyticum OsEnb-ALM-A6.</title>
        <authorList>
            <person name="Kumar S."/>
            <person name="Javed M."/>
            <person name="Chouhan V."/>
            <person name="Charishma K."/>
            <person name="Patel A."/>
            <person name="Kumar M."/>
            <person name="Sahu K.P."/>
            <person name="Kumar A."/>
        </authorList>
    </citation>
    <scope>NUCLEOTIDE SEQUENCE [LARGE SCALE GENOMIC DNA]</scope>
    <source>
        <strain evidence="1 2">OsEnb-ALM-A6</strain>
    </source>
</reference>
<dbReference type="InterPro" id="IPR058074">
    <property type="entry name" value="Bacteriocin-like"/>
</dbReference>
<organism evidence="1 2">
    <name type="scientific">Chryseobacterium endophyticum</name>
    <dbReference type="NCBI Taxonomy" id="1854762"/>
    <lineage>
        <taxon>Bacteria</taxon>
        <taxon>Pseudomonadati</taxon>
        <taxon>Bacteroidota</taxon>
        <taxon>Flavobacteriia</taxon>
        <taxon>Flavobacteriales</taxon>
        <taxon>Weeksellaceae</taxon>
        <taxon>Chryseobacterium group</taxon>
        <taxon>Chryseobacterium</taxon>
    </lineage>
</organism>
<proteinExistence type="predicted"/>
<dbReference type="AlphaFoldDB" id="A0AAU6WL80"/>
<dbReference type="EMBL" id="CP154834">
    <property type="protein sequence ID" value="XAO73151.1"/>
    <property type="molecule type" value="Genomic_DNA"/>
</dbReference>
<protein>
    <submittedName>
        <fullName evidence="1">Uncharacterized protein</fullName>
    </submittedName>
</protein>
<accession>A0AAU6WL80</accession>
<dbReference type="Proteomes" id="UP001463665">
    <property type="component" value="Chromosome"/>
</dbReference>
<gene>
    <name evidence="1" type="ORF">AAFP95_15265</name>
</gene>
<keyword evidence="2" id="KW-1185">Reference proteome</keyword>
<sequence length="89" mass="10027">MIAQKILNTNLFLIKNFITMKNLKKLSRNELQTVTAGQVWIAETSCGITAITTQDWTPQQASEWRDRVEAINCKTPTYSGDDSSHLAIN</sequence>
<dbReference type="RefSeq" id="WP_294226285.1">
    <property type="nucleotide sequence ID" value="NZ_CP154834.1"/>
</dbReference>
<dbReference type="NCBIfam" id="NF047798">
    <property type="entry name" value="leader_Chryseo"/>
    <property type="match status" value="1"/>
</dbReference>
<name>A0AAU6WL80_9FLAO</name>
<evidence type="ECO:0000313" key="2">
    <source>
        <dbReference type="Proteomes" id="UP001463665"/>
    </source>
</evidence>